<dbReference type="STRING" id="1161099.SAMN05444817_104137"/>
<reference evidence="2" key="1">
    <citation type="submission" date="2017-01" db="EMBL/GenBank/DDBJ databases">
        <authorList>
            <person name="Varghese N."/>
            <person name="Submissions S."/>
        </authorList>
    </citation>
    <scope>NUCLEOTIDE SEQUENCE [LARGE SCALE GENOMIC DNA]</scope>
    <source>
        <strain evidence="2">DSM 44531</strain>
    </source>
</reference>
<dbReference type="AlphaFoldDB" id="A0A1N7J7U4"/>
<protein>
    <submittedName>
        <fullName evidence="1">Uncharacterized protein</fullName>
    </submittedName>
</protein>
<dbReference type="Proteomes" id="UP000186292">
    <property type="component" value="Unassembled WGS sequence"/>
</dbReference>
<gene>
    <name evidence="1" type="ORF">SAMN05444817_104137</name>
</gene>
<evidence type="ECO:0000313" key="1">
    <source>
        <dbReference type="EMBL" id="SIS45390.1"/>
    </source>
</evidence>
<sequence length="524" mass="55973">MNRDWRLIGGLAAAGTALGLVGYTAFNAAQSGHILVTEDAADMADKSISYPAVDFYRGVCGELNRVIGAPSHIIDAAEASIGADSDLIAAKYSKALSLTQKDLITAREKLTDVNAHAPKITAVNATSADYAGALSPVIDGLERSELTVNGLIQDPRWQDETPRALNDAASESLTAVNDIVRGIIDEFATLQDRAPVFSTSTAEAIQGSTDCAQLMGSEFQEEGDQDIVVEGIVDLRRIEFESHLVTVSSVERLGILQDVSASDIGTASDFVSESLKQTSSKSKESADALENWENPYRPKTREFRVTRDAADLISSSPAVYQSLAEVADRYAGKFDQVGPEDVDYFESLMQELGDELRQVQVDEARAHLRFSAKAPNPTAATAEAVTAIDVGSKTQSEVVDRYNAVANAYKQLSESFNALPNAADLSELSSISSQIVAQTDELAPSVQFDAEFSGALANFGDAATAVVVSVNQTGASPSEATMSHLGDVWTHVNSATFASLASNWDRSNQSTREAIVEGRRERTS</sequence>
<accession>A0A1N7J7U4</accession>
<dbReference type="RefSeq" id="WP_076599031.1">
    <property type="nucleotide sequence ID" value="NZ_CP046976.1"/>
</dbReference>
<evidence type="ECO:0000313" key="2">
    <source>
        <dbReference type="Proteomes" id="UP000186292"/>
    </source>
</evidence>
<dbReference type="EMBL" id="FTOF01000004">
    <property type="protein sequence ID" value="SIS45390.1"/>
    <property type="molecule type" value="Genomic_DNA"/>
</dbReference>
<name>A0A1N7J7U4_9CORY</name>
<proteinExistence type="predicted"/>
<organism evidence="1 2">
    <name type="scientific">Corynebacterium appendicis CIP 107643</name>
    <dbReference type="NCBI Taxonomy" id="1161099"/>
    <lineage>
        <taxon>Bacteria</taxon>
        <taxon>Bacillati</taxon>
        <taxon>Actinomycetota</taxon>
        <taxon>Actinomycetes</taxon>
        <taxon>Mycobacteriales</taxon>
        <taxon>Corynebacteriaceae</taxon>
        <taxon>Corynebacterium</taxon>
    </lineage>
</organism>
<keyword evidence="2" id="KW-1185">Reference proteome</keyword>